<dbReference type="SUPFAM" id="SSF55486">
    <property type="entry name" value="Metalloproteases ('zincins'), catalytic domain"/>
    <property type="match status" value="1"/>
</dbReference>
<sequence length="117" mass="13613">MRDKCVRTLASFCGHHMGHEGTNIRCLRYCDQSMYCYSRPHCIRLIVFLFVIFSLGAEHDGDGKASSCSPDDRYIMTPEFTQFELNETNFMNPWIFSDCSVKSFIKTLRQKYVQCVS</sequence>
<dbReference type="InterPro" id="IPR001590">
    <property type="entry name" value="Peptidase_M12B"/>
</dbReference>
<gene>
    <name evidence="3" type="ORF">ACJMK2_007241</name>
</gene>
<organism evidence="3 4">
    <name type="scientific">Sinanodonta woodiana</name>
    <name type="common">Chinese pond mussel</name>
    <name type="synonym">Anodonta woodiana</name>
    <dbReference type="NCBI Taxonomy" id="1069815"/>
    <lineage>
        <taxon>Eukaryota</taxon>
        <taxon>Metazoa</taxon>
        <taxon>Spiralia</taxon>
        <taxon>Lophotrochozoa</taxon>
        <taxon>Mollusca</taxon>
        <taxon>Bivalvia</taxon>
        <taxon>Autobranchia</taxon>
        <taxon>Heteroconchia</taxon>
        <taxon>Palaeoheterodonta</taxon>
        <taxon>Unionida</taxon>
        <taxon>Unionoidea</taxon>
        <taxon>Unionidae</taxon>
        <taxon>Unioninae</taxon>
        <taxon>Sinanodonta</taxon>
    </lineage>
</organism>
<dbReference type="Gene3D" id="3.40.390.10">
    <property type="entry name" value="Collagenase (Catalytic Domain)"/>
    <property type="match status" value="1"/>
</dbReference>
<reference evidence="3 4" key="1">
    <citation type="submission" date="2024-11" db="EMBL/GenBank/DDBJ databases">
        <title>Chromosome-level genome assembly of the freshwater bivalve Anodonta woodiana.</title>
        <authorList>
            <person name="Chen X."/>
        </authorList>
    </citation>
    <scope>NUCLEOTIDE SEQUENCE [LARGE SCALE GENOMIC DNA]</scope>
    <source>
        <strain evidence="3">MN2024</strain>
        <tissue evidence="3">Gills</tissue>
    </source>
</reference>
<protein>
    <recommendedName>
        <fullName evidence="2">Peptidase M12B domain-containing protein</fullName>
    </recommendedName>
</protein>
<keyword evidence="4" id="KW-1185">Reference proteome</keyword>
<dbReference type="Proteomes" id="UP001634394">
    <property type="component" value="Unassembled WGS sequence"/>
</dbReference>
<dbReference type="AlphaFoldDB" id="A0ABD3VJ67"/>
<dbReference type="EMBL" id="JBJQND010000011">
    <property type="protein sequence ID" value="KAL3861176.1"/>
    <property type="molecule type" value="Genomic_DNA"/>
</dbReference>
<name>A0ABD3VJ67_SINWO</name>
<feature type="domain" description="Peptidase M12B" evidence="2">
    <location>
        <begin position="54"/>
        <end position="117"/>
    </location>
</feature>
<comment type="caution">
    <text evidence="1">Lacks conserved residue(s) required for the propagation of feature annotation.</text>
</comment>
<evidence type="ECO:0000256" key="1">
    <source>
        <dbReference type="PROSITE-ProRule" id="PRU00276"/>
    </source>
</evidence>
<evidence type="ECO:0000313" key="3">
    <source>
        <dbReference type="EMBL" id="KAL3861176.1"/>
    </source>
</evidence>
<evidence type="ECO:0000259" key="2">
    <source>
        <dbReference type="PROSITE" id="PS50215"/>
    </source>
</evidence>
<accession>A0ABD3VJ67</accession>
<comment type="caution">
    <text evidence="3">The sequence shown here is derived from an EMBL/GenBank/DDBJ whole genome shotgun (WGS) entry which is preliminary data.</text>
</comment>
<dbReference type="InterPro" id="IPR024079">
    <property type="entry name" value="MetalloPept_cat_dom_sf"/>
</dbReference>
<proteinExistence type="predicted"/>
<evidence type="ECO:0000313" key="4">
    <source>
        <dbReference type="Proteomes" id="UP001634394"/>
    </source>
</evidence>
<dbReference type="PROSITE" id="PS50215">
    <property type="entry name" value="ADAM_MEPRO"/>
    <property type="match status" value="1"/>
</dbReference>